<evidence type="ECO:0000313" key="2">
    <source>
        <dbReference type="Proteomes" id="UP000195489"/>
    </source>
</evidence>
<dbReference type="InterPro" id="IPR006477">
    <property type="entry name" value="Yir_bir_cir"/>
</dbReference>
<feature type="non-terminal residue" evidence="1">
    <location>
        <position position="252"/>
    </location>
</feature>
<reference evidence="1 2" key="1">
    <citation type="submission" date="2016-08" db="EMBL/GenBank/DDBJ databases">
        <authorList>
            <consortium name="Pathogen Informatics"/>
        </authorList>
    </citation>
    <scope>NUCLEOTIDE SEQUENCE [LARGE SCALE GENOMIC DNA]</scope>
    <source>
        <strain evidence="1 2">CB</strain>
    </source>
</reference>
<evidence type="ECO:0000313" key="1">
    <source>
        <dbReference type="EMBL" id="SCL93258.1"/>
    </source>
</evidence>
<protein>
    <submittedName>
        <fullName evidence="1">Plasmodium variant antigen protein Cir/Yir/Bir, putative</fullName>
    </submittedName>
</protein>
<gene>
    <name evidence="1" type="ORF">PCHCB_000547500</name>
</gene>
<name>A0A1D3LA03_PLACU</name>
<dbReference type="AlphaFoldDB" id="A0A1D3LA03"/>
<organism evidence="1 2">
    <name type="scientific">Plasmodium chabaudi chabaudi</name>
    <dbReference type="NCBI Taxonomy" id="31271"/>
    <lineage>
        <taxon>Eukaryota</taxon>
        <taxon>Sar</taxon>
        <taxon>Alveolata</taxon>
        <taxon>Apicomplexa</taxon>
        <taxon>Aconoidasida</taxon>
        <taxon>Haemosporida</taxon>
        <taxon>Plasmodiidae</taxon>
        <taxon>Plasmodium</taxon>
        <taxon>Plasmodium (Vinckeia)</taxon>
    </lineage>
</organism>
<dbReference type="EMBL" id="FMIM01000409">
    <property type="protein sequence ID" value="SCL93258.1"/>
    <property type="molecule type" value="Genomic_DNA"/>
</dbReference>
<sequence length="252" mass="29359">MSKELCEQIDEIEKYVVFDSTSEKYKFNDEILNAYCHNKKCENDELKLGSAFMALLNNFKSIEDEKIEDVKLNQYAVLWLSYKIKQNPNIEFIRSTIYDILKQNEWYRELSKSADDKENTMGFHFIYLTNLYKFLKGICETINKCSDSSNPEECKQYGEKCSDLYRACIMQFPWAEICNPYCNVLTNLKNDYDKLKEKYSLPELKLPQGLSDCNGECLKLNNRYKDIVDAHNRSIGGSKKVPTLQNSLPGPS</sequence>
<proteinExistence type="predicted"/>
<dbReference type="Pfam" id="PF06022">
    <property type="entry name" value="Cir_Bir_Yir"/>
    <property type="match status" value="1"/>
</dbReference>
<accession>A0A1D3LA03</accession>
<dbReference type="Proteomes" id="UP000195489">
    <property type="component" value="Unassembled WGS sequence"/>
</dbReference>